<dbReference type="EMBL" id="BGPR01079911">
    <property type="protein sequence ID" value="GBL76529.1"/>
    <property type="molecule type" value="Genomic_DNA"/>
</dbReference>
<dbReference type="EMBL" id="BGPR01144266">
    <property type="protein sequence ID" value="GBN73819.1"/>
    <property type="molecule type" value="Genomic_DNA"/>
</dbReference>
<feature type="compositionally biased region" description="Polar residues" evidence="1">
    <location>
        <begin position="1"/>
        <end position="17"/>
    </location>
</feature>
<evidence type="ECO:0000313" key="3">
    <source>
        <dbReference type="EMBL" id="GBN73819.1"/>
    </source>
</evidence>
<accession>A0A4Y2REY0</accession>
<dbReference type="AlphaFoldDB" id="A0A4Y2REY0"/>
<evidence type="ECO:0000313" key="2">
    <source>
        <dbReference type="EMBL" id="GBL76529.1"/>
    </source>
</evidence>
<sequence>MGAPSRQGTGSRSLESNDLSKHHTLELHQPAYSPLSSHATSSSVEEFSYRQRFSSSEEVQRRRHWRFGQKEAYNSHLNLCNRLIPLISFHAISSSIEEFS</sequence>
<evidence type="ECO:0000256" key="1">
    <source>
        <dbReference type="SAM" id="MobiDB-lite"/>
    </source>
</evidence>
<gene>
    <name evidence="3" type="ORF">AVEN_108416_1</name>
    <name evidence="2" type="ORF">AVEN_35701_1</name>
</gene>
<protein>
    <submittedName>
        <fullName evidence="3">Uncharacterized protein</fullName>
    </submittedName>
</protein>
<name>A0A4Y2REY0_ARAVE</name>
<evidence type="ECO:0000313" key="4">
    <source>
        <dbReference type="Proteomes" id="UP000499080"/>
    </source>
</evidence>
<reference evidence="3 4" key="1">
    <citation type="journal article" date="2019" name="Sci. Rep.">
        <title>Orb-weaving spider Araneus ventricosus genome elucidates the spidroin gene catalogue.</title>
        <authorList>
            <person name="Kono N."/>
            <person name="Nakamura H."/>
            <person name="Ohtoshi R."/>
            <person name="Moran D.A.P."/>
            <person name="Shinohara A."/>
            <person name="Yoshida Y."/>
            <person name="Fujiwara M."/>
            <person name="Mori M."/>
            <person name="Tomita M."/>
            <person name="Arakawa K."/>
        </authorList>
    </citation>
    <scope>NUCLEOTIDE SEQUENCE [LARGE SCALE GENOMIC DNA]</scope>
</reference>
<feature type="region of interest" description="Disordered" evidence="1">
    <location>
        <begin position="1"/>
        <end position="39"/>
    </location>
</feature>
<proteinExistence type="predicted"/>
<comment type="caution">
    <text evidence="3">The sequence shown here is derived from an EMBL/GenBank/DDBJ whole genome shotgun (WGS) entry which is preliminary data.</text>
</comment>
<organism evidence="3 4">
    <name type="scientific">Araneus ventricosus</name>
    <name type="common">Orbweaver spider</name>
    <name type="synonym">Epeira ventricosa</name>
    <dbReference type="NCBI Taxonomy" id="182803"/>
    <lineage>
        <taxon>Eukaryota</taxon>
        <taxon>Metazoa</taxon>
        <taxon>Ecdysozoa</taxon>
        <taxon>Arthropoda</taxon>
        <taxon>Chelicerata</taxon>
        <taxon>Arachnida</taxon>
        <taxon>Araneae</taxon>
        <taxon>Araneomorphae</taxon>
        <taxon>Entelegynae</taxon>
        <taxon>Araneoidea</taxon>
        <taxon>Araneidae</taxon>
        <taxon>Araneus</taxon>
    </lineage>
</organism>
<dbReference type="Proteomes" id="UP000499080">
    <property type="component" value="Unassembled WGS sequence"/>
</dbReference>
<keyword evidence="4" id="KW-1185">Reference proteome</keyword>